<comment type="caution">
    <text evidence="2">The sequence shown here is derived from an EMBL/GenBank/DDBJ whole genome shotgun (WGS) entry which is preliminary data.</text>
</comment>
<evidence type="ECO:0000313" key="3">
    <source>
        <dbReference type="Proteomes" id="UP000499080"/>
    </source>
</evidence>
<dbReference type="EMBL" id="BGPR01018461">
    <property type="protein sequence ID" value="GBN79230.1"/>
    <property type="molecule type" value="Genomic_DNA"/>
</dbReference>
<feature type="compositionally biased region" description="Basic and acidic residues" evidence="1">
    <location>
        <begin position="68"/>
        <end position="79"/>
    </location>
</feature>
<accession>A0A4Y2RW86</accession>
<proteinExistence type="predicted"/>
<evidence type="ECO:0000313" key="2">
    <source>
        <dbReference type="EMBL" id="GBN79230.1"/>
    </source>
</evidence>
<dbReference type="AlphaFoldDB" id="A0A4Y2RW86"/>
<gene>
    <name evidence="2" type="ORF">AVEN_188887_1</name>
</gene>
<dbReference type="Proteomes" id="UP000499080">
    <property type="component" value="Unassembled WGS sequence"/>
</dbReference>
<name>A0A4Y2RW86_ARAVE</name>
<feature type="region of interest" description="Disordered" evidence="1">
    <location>
        <begin position="59"/>
        <end position="79"/>
    </location>
</feature>
<sequence length="102" mass="11705">MAEIQCNLPWRGLILKPRHPGLIPDSTKDPPCLWACCMLNHTKGARRLSSGVVQKYPHWPDLPNKGVRPREDQRGESRPMWRTGFMRCNKMILALPGQGQYI</sequence>
<organism evidence="2 3">
    <name type="scientific">Araneus ventricosus</name>
    <name type="common">Orbweaver spider</name>
    <name type="synonym">Epeira ventricosa</name>
    <dbReference type="NCBI Taxonomy" id="182803"/>
    <lineage>
        <taxon>Eukaryota</taxon>
        <taxon>Metazoa</taxon>
        <taxon>Ecdysozoa</taxon>
        <taxon>Arthropoda</taxon>
        <taxon>Chelicerata</taxon>
        <taxon>Arachnida</taxon>
        <taxon>Araneae</taxon>
        <taxon>Araneomorphae</taxon>
        <taxon>Entelegynae</taxon>
        <taxon>Araneoidea</taxon>
        <taxon>Araneidae</taxon>
        <taxon>Araneus</taxon>
    </lineage>
</organism>
<protein>
    <submittedName>
        <fullName evidence="2">Uncharacterized protein</fullName>
    </submittedName>
</protein>
<evidence type="ECO:0000256" key="1">
    <source>
        <dbReference type="SAM" id="MobiDB-lite"/>
    </source>
</evidence>
<keyword evidence="3" id="KW-1185">Reference proteome</keyword>
<reference evidence="2 3" key="1">
    <citation type="journal article" date="2019" name="Sci. Rep.">
        <title>Orb-weaving spider Araneus ventricosus genome elucidates the spidroin gene catalogue.</title>
        <authorList>
            <person name="Kono N."/>
            <person name="Nakamura H."/>
            <person name="Ohtoshi R."/>
            <person name="Moran D.A.P."/>
            <person name="Shinohara A."/>
            <person name="Yoshida Y."/>
            <person name="Fujiwara M."/>
            <person name="Mori M."/>
            <person name="Tomita M."/>
            <person name="Arakawa K."/>
        </authorList>
    </citation>
    <scope>NUCLEOTIDE SEQUENCE [LARGE SCALE GENOMIC DNA]</scope>
</reference>